<dbReference type="Gene3D" id="1.10.530.40">
    <property type="match status" value="1"/>
</dbReference>
<comment type="similarity">
    <text evidence="7">Belongs to the glycosyl hydrolase 24 family.</text>
</comment>
<dbReference type="GO" id="GO:0016998">
    <property type="term" value="P:cell wall macromolecule catabolic process"/>
    <property type="evidence" value="ECO:0007669"/>
    <property type="project" value="InterPro"/>
</dbReference>
<keyword evidence="3 7" id="KW-0081">Bacteriolytic enzyme</keyword>
<sequence length="153" mass="16333">MMIDSGGAAFLAAAIIRKHEGLRLAPYFCPAGKLTVGYGHVILPHEVDLRAGVTAEEAEALMLRDLAWALYAARDVGRVLAGGQAAALASLVFNIGPEAWRGSTIRRMVMAGDMAGAAAQFSRWNKAGGKVLPGLVARRADERHYFEGDLWIG</sequence>
<dbReference type="SUPFAM" id="SSF53955">
    <property type="entry name" value="Lysozyme-like"/>
    <property type="match status" value="1"/>
</dbReference>
<evidence type="ECO:0000256" key="3">
    <source>
        <dbReference type="ARBA" id="ARBA00022638"/>
    </source>
</evidence>
<reference evidence="8 9" key="1">
    <citation type="submission" date="2015-12" db="EMBL/GenBank/DDBJ databases">
        <title>Nitrous oxide reduction kinetics distinguish bacteria harboring typical versus atypical NosZ.</title>
        <authorList>
            <person name="Yoon S."/>
            <person name="Nissen S."/>
            <person name="Park D."/>
            <person name="Sanford R.A."/>
            <person name="Loeffler F.E."/>
        </authorList>
    </citation>
    <scope>NUCLEOTIDE SEQUENCE [LARGE SCALE GENOMIC DNA]</scope>
    <source>
        <strain evidence="8 9">ATCC BAA-841</strain>
    </source>
</reference>
<dbReference type="Proteomes" id="UP000070186">
    <property type="component" value="Unassembled WGS sequence"/>
</dbReference>
<dbReference type="EMBL" id="LODL01000010">
    <property type="protein sequence ID" value="KXB31946.1"/>
    <property type="molecule type" value="Genomic_DNA"/>
</dbReference>
<evidence type="ECO:0000256" key="2">
    <source>
        <dbReference type="ARBA" id="ARBA00022529"/>
    </source>
</evidence>
<evidence type="ECO:0000256" key="5">
    <source>
        <dbReference type="ARBA" id="ARBA00023200"/>
    </source>
</evidence>
<dbReference type="GO" id="GO:0009253">
    <property type="term" value="P:peptidoglycan catabolic process"/>
    <property type="evidence" value="ECO:0007669"/>
    <property type="project" value="InterPro"/>
</dbReference>
<dbReference type="AlphaFoldDB" id="A0A133XLZ3"/>
<dbReference type="InterPro" id="IPR023346">
    <property type="entry name" value="Lysozyme-like_dom_sf"/>
</dbReference>
<keyword evidence="9" id="KW-1185">Reference proteome</keyword>
<dbReference type="InterPro" id="IPR023347">
    <property type="entry name" value="Lysozyme_dom_sf"/>
</dbReference>
<dbReference type="Pfam" id="PF00959">
    <property type="entry name" value="Phage_lysozyme"/>
    <property type="match status" value="1"/>
</dbReference>
<protein>
    <recommendedName>
        <fullName evidence="7">Lysozyme</fullName>
        <ecNumber evidence="7">3.2.1.17</ecNumber>
    </recommendedName>
</protein>
<evidence type="ECO:0000313" key="9">
    <source>
        <dbReference type="Proteomes" id="UP000070186"/>
    </source>
</evidence>
<dbReference type="GO" id="GO:0042742">
    <property type="term" value="P:defense response to bacterium"/>
    <property type="evidence" value="ECO:0007669"/>
    <property type="project" value="UniProtKB-KW"/>
</dbReference>
<keyword evidence="2 7" id="KW-0929">Antimicrobial</keyword>
<dbReference type="GO" id="GO:0003796">
    <property type="term" value="F:lysozyme activity"/>
    <property type="evidence" value="ECO:0007669"/>
    <property type="project" value="UniProtKB-EC"/>
</dbReference>
<proteinExistence type="inferred from homology"/>
<comment type="caution">
    <text evidence="8">The sequence shown here is derived from an EMBL/GenBank/DDBJ whole genome shotgun (WGS) entry which is preliminary data.</text>
</comment>
<accession>A0A133XLZ3</accession>
<keyword evidence="5" id="KW-1035">Host cytoplasm</keyword>
<dbReference type="PANTHER" id="PTHR38107">
    <property type="match status" value="1"/>
</dbReference>
<dbReference type="InterPro" id="IPR051018">
    <property type="entry name" value="Bacteriophage_GH24"/>
</dbReference>
<dbReference type="STRING" id="281362.AT959_05060"/>
<keyword evidence="6 7" id="KW-0326">Glycosidase</keyword>
<evidence type="ECO:0000256" key="6">
    <source>
        <dbReference type="ARBA" id="ARBA00023295"/>
    </source>
</evidence>
<comment type="catalytic activity">
    <reaction evidence="1 7">
        <text>Hydrolysis of (1-&gt;4)-beta-linkages between N-acetylmuramic acid and N-acetyl-D-glucosamine residues in a peptidoglycan and between N-acetyl-D-glucosamine residues in chitodextrins.</text>
        <dbReference type="EC" id="3.2.1.17"/>
    </reaction>
</comment>
<evidence type="ECO:0000256" key="1">
    <source>
        <dbReference type="ARBA" id="ARBA00000632"/>
    </source>
</evidence>
<gene>
    <name evidence="8" type="ORF">AT959_05060</name>
</gene>
<evidence type="ECO:0000313" key="8">
    <source>
        <dbReference type="EMBL" id="KXB31946.1"/>
    </source>
</evidence>
<dbReference type="GO" id="GO:0031640">
    <property type="term" value="P:killing of cells of another organism"/>
    <property type="evidence" value="ECO:0007669"/>
    <property type="project" value="UniProtKB-KW"/>
</dbReference>
<evidence type="ECO:0000256" key="7">
    <source>
        <dbReference type="RuleBase" id="RU003788"/>
    </source>
</evidence>
<dbReference type="CDD" id="cd00737">
    <property type="entry name" value="lyz_endolysin_autolysin"/>
    <property type="match status" value="1"/>
</dbReference>
<dbReference type="EC" id="3.2.1.17" evidence="7"/>
<dbReference type="InterPro" id="IPR002196">
    <property type="entry name" value="Glyco_hydro_24"/>
</dbReference>
<evidence type="ECO:0000256" key="4">
    <source>
        <dbReference type="ARBA" id="ARBA00022801"/>
    </source>
</evidence>
<keyword evidence="4 7" id="KW-0378">Hydrolase</keyword>
<dbReference type="PANTHER" id="PTHR38107:SF3">
    <property type="entry name" value="LYSOZYME RRRD-RELATED"/>
    <property type="match status" value="1"/>
</dbReference>
<dbReference type="InterPro" id="IPR034690">
    <property type="entry name" value="Endolysin_T4_type"/>
</dbReference>
<dbReference type="InterPro" id="IPR033907">
    <property type="entry name" value="Endolysin_autolysin"/>
</dbReference>
<organism evidence="8 9">
    <name type="scientific">Dechloromonas denitrificans</name>
    <dbReference type="NCBI Taxonomy" id="281362"/>
    <lineage>
        <taxon>Bacteria</taxon>
        <taxon>Pseudomonadati</taxon>
        <taxon>Pseudomonadota</taxon>
        <taxon>Betaproteobacteria</taxon>
        <taxon>Rhodocyclales</taxon>
        <taxon>Azonexaceae</taxon>
        <taxon>Dechloromonas</taxon>
    </lineage>
</organism>
<dbReference type="HAMAP" id="MF_04110">
    <property type="entry name" value="ENDOLYSIN_T4"/>
    <property type="match status" value="1"/>
</dbReference>
<name>A0A133XLZ3_9RHOO</name>